<reference evidence="10 11" key="1">
    <citation type="journal article" date="2012" name="J. Bacteriol.">
        <title>Draft Genome Sequence of Oceaniovalibus guishaninsula JLT2003T.</title>
        <authorList>
            <person name="Tang K."/>
            <person name="Liu K."/>
            <person name="Jiao N."/>
        </authorList>
    </citation>
    <scope>NUCLEOTIDE SEQUENCE [LARGE SCALE GENOMIC DNA]</scope>
    <source>
        <strain evidence="10 11">JLT2003</strain>
    </source>
</reference>
<dbReference type="InterPro" id="IPR036890">
    <property type="entry name" value="HATPase_C_sf"/>
</dbReference>
<dbReference type="InterPro" id="IPR005467">
    <property type="entry name" value="His_kinase_dom"/>
</dbReference>
<dbReference type="CDD" id="cd17546">
    <property type="entry name" value="REC_hyHK_CKI1_RcsC-like"/>
    <property type="match status" value="1"/>
</dbReference>
<comment type="catalytic activity">
    <reaction evidence="1">
        <text>ATP + protein L-histidine = ADP + protein N-phospho-L-histidine.</text>
        <dbReference type="EC" id="2.7.13.3"/>
    </reaction>
</comment>
<evidence type="ECO:0000256" key="7">
    <source>
        <dbReference type="SAM" id="Phobius"/>
    </source>
</evidence>
<dbReference type="CDD" id="cd00082">
    <property type="entry name" value="HisKA"/>
    <property type="match status" value="1"/>
</dbReference>
<dbReference type="Gene3D" id="3.30.565.10">
    <property type="entry name" value="Histidine kinase-like ATPase, C-terminal domain"/>
    <property type="match status" value="1"/>
</dbReference>
<dbReference type="InterPro" id="IPR003661">
    <property type="entry name" value="HisK_dim/P_dom"/>
</dbReference>
<dbReference type="Gene3D" id="1.10.287.130">
    <property type="match status" value="1"/>
</dbReference>
<organism evidence="10 11">
    <name type="scientific">Oceaniovalibus guishaninsula JLT2003</name>
    <dbReference type="NCBI Taxonomy" id="1231392"/>
    <lineage>
        <taxon>Bacteria</taxon>
        <taxon>Pseudomonadati</taxon>
        <taxon>Pseudomonadota</taxon>
        <taxon>Alphaproteobacteria</taxon>
        <taxon>Rhodobacterales</taxon>
        <taxon>Roseobacteraceae</taxon>
        <taxon>Oceaniovalibus</taxon>
    </lineage>
</organism>
<name>K2HAW2_9RHOB</name>
<dbReference type="CDD" id="cd16922">
    <property type="entry name" value="HATPase_EvgS-ArcB-TorS-like"/>
    <property type="match status" value="1"/>
</dbReference>
<dbReference type="SMART" id="SM00448">
    <property type="entry name" value="REC"/>
    <property type="match status" value="1"/>
</dbReference>
<dbReference type="InterPro" id="IPR004358">
    <property type="entry name" value="Sig_transdc_His_kin-like_C"/>
</dbReference>
<dbReference type="SMART" id="SM00387">
    <property type="entry name" value="HATPase_c"/>
    <property type="match status" value="1"/>
</dbReference>
<keyword evidence="4" id="KW-0808">Transferase</keyword>
<dbReference type="SMART" id="SM00388">
    <property type="entry name" value="HisKA"/>
    <property type="match status" value="1"/>
</dbReference>
<dbReference type="InterPro" id="IPR001789">
    <property type="entry name" value="Sig_transdc_resp-reg_receiver"/>
</dbReference>
<keyword evidence="7" id="KW-1133">Transmembrane helix</keyword>
<dbReference type="SUPFAM" id="SSF55874">
    <property type="entry name" value="ATPase domain of HSP90 chaperone/DNA topoisomerase II/histidine kinase"/>
    <property type="match status" value="1"/>
</dbReference>
<dbReference type="OrthoDB" id="9801651at2"/>
<evidence type="ECO:0000256" key="3">
    <source>
        <dbReference type="ARBA" id="ARBA00022553"/>
    </source>
</evidence>
<dbReference type="RefSeq" id="WP_007426618.1">
    <property type="nucleotide sequence ID" value="NZ_AMGO01000021.1"/>
</dbReference>
<evidence type="ECO:0000256" key="4">
    <source>
        <dbReference type="ARBA" id="ARBA00022679"/>
    </source>
</evidence>
<feature type="domain" description="Histidine kinase" evidence="8">
    <location>
        <begin position="211"/>
        <end position="429"/>
    </location>
</feature>
<evidence type="ECO:0000256" key="5">
    <source>
        <dbReference type="ARBA" id="ARBA00022777"/>
    </source>
</evidence>
<dbReference type="Pfam" id="PF00512">
    <property type="entry name" value="HisKA"/>
    <property type="match status" value="1"/>
</dbReference>
<dbReference type="EMBL" id="AMGO01000021">
    <property type="protein sequence ID" value="EKE44628.1"/>
    <property type="molecule type" value="Genomic_DNA"/>
</dbReference>
<keyword evidence="3 6" id="KW-0597">Phosphoprotein</keyword>
<dbReference type="PANTHER" id="PTHR43047">
    <property type="entry name" value="TWO-COMPONENT HISTIDINE PROTEIN KINASE"/>
    <property type="match status" value="1"/>
</dbReference>
<evidence type="ECO:0000313" key="11">
    <source>
        <dbReference type="Proteomes" id="UP000006765"/>
    </source>
</evidence>
<dbReference type="PROSITE" id="PS50109">
    <property type="entry name" value="HIS_KIN"/>
    <property type="match status" value="1"/>
</dbReference>
<evidence type="ECO:0000259" key="8">
    <source>
        <dbReference type="PROSITE" id="PS50109"/>
    </source>
</evidence>
<dbReference type="GO" id="GO:0000155">
    <property type="term" value="F:phosphorelay sensor kinase activity"/>
    <property type="evidence" value="ECO:0007669"/>
    <property type="project" value="InterPro"/>
</dbReference>
<dbReference type="Gene3D" id="3.40.50.2300">
    <property type="match status" value="1"/>
</dbReference>
<dbReference type="PANTHER" id="PTHR43047:SF78">
    <property type="entry name" value="SENSORY_REGULATORY PROTEIN RPFC"/>
    <property type="match status" value="1"/>
</dbReference>
<feature type="transmembrane region" description="Helical" evidence="7">
    <location>
        <begin position="135"/>
        <end position="155"/>
    </location>
</feature>
<dbReference type="Pfam" id="PF02518">
    <property type="entry name" value="HATPase_c"/>
    <property type="match status" value="1"/>
</dbReference>
<dbReference type="Pfam" id="PF00072">
    <property type="entry name" value="Response_reg"/>
    <property type="match status" value="1"/>
</dbReference>
<dbReference type="InterPro" id="IPR011006">
    <property type="entry name" value="CheY-like_superfamily"/>
</dbReference>
<evidence type="ECO:0000259" key="9">
    <source>
        <dbReference type="PROSITE" id="PS50110"/>
    </source>
</evidence>
<sequence>MGNRWTFKARPSDPDTTRLQIAAIVRERPKRLAAIAAASIVAMPFLPPHWPATFGLLYFAIDLGGIAVERRMLSSGRRRYFLLHSLMIFVISGITIATPVMLMSDGRLAPFVVGSTIMWGIVIHCVVIRSWNVQLYVLATLPILAGFAAMVPPVIGTVGRVEMLAVIGSLLGGIAYIGAVTRDAFLLKADLIGAKRQADAANRVKDRFLTAISHELRTPLNGILGIAQMMADDARDRAEAERAEILIASGTMLKSLLDDILDHAKMQAGGFTVSPAPADIRHIVRSVQRLFRDTAAAKGLVLETVTHHAVPPALMLDTLRVKQVVSNLVANAIEHTELGCVEIGVAWDAETGRLTVGVRDSGAGIAPDDLPLLFRSFAQLDDASARRGIGTGLGLSISRDLARLMGGDVTVTSELGQGSDFTLSLPAPKAADGQTTAASPAPLAGLRVLVVDDNATNRLIAGSFLERMGARPVFAADGREALKALDPARMDVVLMDIQMPVLDGHAATAAIRADRAFDAIPVIALTAGGGPNEGDGYLGRGFDGFLPKPLGRKAMEREILRVLSSRLPGIAAE</sequence>
<dbReference type="SUPFAM" id="SSF47384">
    <property type="entry name" value="Homodimeric domain of signal transducing histidine kinase"/>
    <property type="match status" value="1"/>
</dbReference>
<dbReference type="EC" id="2.7.13.3" evidence="2"/>
<dbReference type="InterPro" id="IPR003594">
    <property type="entry name" value="HATPase_dom"/>
</dbReference>
<evidence type="ECO:0000256" key="2">
    <source>
        <dbReference type="ARBA" id="ARBA00012438"/>
    </source>
</evidence>
<keyword evidence="7" id="KW-0472">Membrane</keyword>
<evidence type="ECO:0000313" key="10">
    <source>
        <dbReference type="EMBL" id="EKE44628.1"/>
    </source>
</evidence>
<dbReference type="SUPFAM" id="SSF52172">
    <property type="entry name" value="CheY-like"/>
    <property type="match status" value="1"/>
</dbReference>
<dbReference type="AlphaFoldDB" id="K2HAW2"/>
<feature type="domain" description="Response regulatory" evidence="9">
    <location>
        <begin position="447"/>
        <end position="563"/>
    </location>
</feature>
<keyword evidence="11" id="KW-1185">Reference proteome</keyword>
<proteinExistence type="predicted"/>
<dbReference type="Proteomes" id="UP000006765">
    <property type="component" value="Unassembled WGS sequence"/>
</dbReference>
<evidence type="ECO:0000256" key="6">
    <source>
        <dbReference type="PROSITE-ProRule" id="PRU00169"/>
    </source>
</evidence>
<dbReference type="PROSITE" id="PS50110">
    <property type="entry name" value="RESPONSE_REGULATORY"/>
    <property type="match status" value="1"/>
</dbReference>
<dbReference type="STRING" id="1231392.OCGS_1466"/>
<comment type="caution">
    <text evidence="10">The sequence shown here is derived from an EMBL/GenBank/DDBJ whole genome shotgun (WGS) entry which is preliminary data.</text>
</comment>
<evidence type="ECO:0000256" key="1">
    <source>
        <dbReference type="ARBA" id="ARBA00000085"/>
    </source>
</evidence>
<feature type="transmembrane region" description="Helical" evidence="7">
    <location>
        <begin position="80"/>
        <end position="102"/>
    </location>
</feature>
<gene>
    <name evidence="10" type="ORF">OCGS_1466</name>
</gene>
<accession>K2HAW2</accession>
<keyword evidence="5" id="KW-0418">Kinase</keyword>
<dbReference type="PRINTS" id="PR00344">
    <property type="entry name" value="BCTRLSENSOR"/>
</dbReference>
<dbReference type="InterPro" id="IPR036097">
    <property type="entry name" value="HisK_dim/P_sf"/>
</dbReference>
<keyword evidence="7" id="KW-0812">Transmembrane</keyword>
<protein>
    <recommendedName>
        <fullName evidence="2">histidine kinase</fullName>
        <ecNumber evidence="2">2.7.13.3</ecNumber>
    </recommendedName>
</protein>
<feature type="modified residue" description="4-aspartylphosphate" evidence="6">
    <location>
        <position position="496"/>
    </location>
</feature>
<dbReference type="eggNOG" id="COG2205">
    <property type="taxonomic scope" value="Bacteria"/>
</dbReference>
<feature type="transmembrane region" description="Helical" evidence="7">
    <location>
        <begin position="108"/>
        <end position="128"/>
    </location>
</feature>